<proteinExistence type="predicted"/>
<dbReference type="Proteomes" id="UP000323597">
    <property type="component" value="Chromosome D11"/>
</dbReference>
<name>A0A5D2T010_GOSMU</name>
<dbReference type="EMBL" id="CM017659">
    <property type="protein sequence ID" value="TYI58571.1"/>
    <property type="molecule type" value="Genomic_DNA"/>
</dbReference>
<evidence type="ECO:0000313" key="1">
    <source>
        <dbReference type="EMBL" id="TYI58571.1"/>
    </source>
</evidence>
<sequence>MSFLSHMKNNADSSQSTITLYMTSNLRPQICYFYCHQSKDQTMSAILNHHKPRKSIDSLIITSLKTKAIYRLHAYYMHALM</sequence>
<keyword evidence="2" id="KW-1185">Reference proteome</keyword>
<organism evidence="1 2">
    <name type="scientific">Gossypium mustelinum</name>
    <name type="common">Cotton</name>
    <name type="synonym">Gossypium caicoense</name>
    <dbReference type="NCBI Taxonomy" id="34275"/>
    <lineage>
        <taxon>Eukaryota</taxon>
        <taxon>Viridiplantae</taxon>
        <taxon>Streptophyta</taxon>
        <taxon>Embryophyta</taxon>
        <taxon>Tracheophyta</taxon>
        <taxon>Spermatophyta</taxon>
        <taxon>Magnoliopsida</taxon>
        <taxon>eudicotyledons</taxon>
        <taxon>Gunneridae</taxon>
        <taxon>Pentapetalae</taxon>
        <taxon>rosids</taxon>
        <taxon>malvids</taxon>
        <taxon>Malvales</taxon>
        <taxon>Malvaceae</taxon>
        <taxon>Malvoideae</taxon>
        <taxon>Gossypium</taxon>
    </lineage>
</organism>
<protein>
    <submittedName>
        <fullName evidence="1">Uncharacterized protein</fullName>
    </submittedName>
</protein>
<dbReference type="AlphaFoldDB" id="A0A5D2T010"/>
<accession>A0A5D2T010</accession>
<reference evidence="1 2" key="1">
    <citation type="submission" date="2019-07" db="EMBL/GenBank/DDBJ databases">
        <title>WGS assembly of Gossypium mustelinum.</title>
        <authorList>
            <person name="Chen Z.J."/>
            <person name="Sreedasyam A."/>
            <person name="Ando A."/>
            <person name="Song Q."/>
            <person name="De L."/>
            <person name="Hulse-Kemp A."/>
            <person name="Ding M."/>
            <person name="Ye W."/>
            <person name="Kirkbride R."/>
            <person name="Jenkins J."/>
            <person name="Plott C."/>
            <person name="Lovell J."/>
            <person name="Lin Y.-M."/>
            <person name="Vaughn R."/>
            <person name="Liu B."/>
            <person name="Li W."/>
            <person name="Simpson S."/>
            <person name="Scheffler B."/>
            <person name="Saski C."/>
            <person name="Grover C."/>
            <person name="Hu G."/>
            <person name="Conover J."/>
            <person name="Carlson J."/>
            <person name="Shu S."/>
            <person name="Boston L."/>
            <person name="Williams M."/>
            <person name="Peterson D."/>
            <person name="Mcgee K."/>
            <person name="Jones D."/>
            <person name="Wendel J."/>
            <person name="Stelly D."/>
            <person name="Grimwood J."/>
            <person name="Schmutz J."/>
        </authorList>
    </citation>
    <scope>NUCLEOTIDE SEQUENCE [LARGE SCALE GENOMIC DNA]</scope>
    <source>
        <strain evidence="1">1408120.09</strain>
    </source>
</reference>
<gene>
    <name evidence="1" type="ORF">E1A91_D11G368700v1</name>
</gene>
<evidence type="ECO:0000313" key="2">
    <source>
        <dbReference type="Proteomes" id="UP000323597"/>
    </source>
</evidence>